<accession>A0A0L8HLD3</accession>
<keyword evidence="1" id="KW-1133">Transmembrane helix</keyword>
<dbReference type="AlphaFoldDB" id="A0A0L8HLD3"/>
<reference evidence="2" key="1">
    <citation type="submission" date="2015-07" db="EMBL/GenBank/DDBJ databases">
        <title>MeaNS - Measles Nucleotide Surveillance Program.</title>
        <authorList>
            <person name="Tran T."/>
            <person name="Druce J."/>
        </authorList>
    </citation>
    <scope>NUCLEOTIDE SEQUENCE</scope>
    <source>
        <strain evidence="2">UCB-OBI-ISO-001</strain>
        <tissue evidence="2">Gonad</tissue>
    </source>
</reference>
<organism evidence="2">
    <name type="scientific">Octopus bimaculoides</name>
    <name type="common">California two-spotted octopus</name>
    <dbReference type="NCBI Taxonomy" id="37653"/>
    <lineage>
        <taxon>Eukaryota</taxon>
        <taxon>Metazoa</taxon>
        <taxon>Spiralia</taxon>
        <taxon>Lophotrochozoa</taxon>
        <taxon>Mollusca</taxon>
        <taxon>Cephalopoda</taxon>
        <taxon>Coleoidea</taxon>
        <taxon>Octopodiformes</taxon>
        <taxon>Octopoda</taxon>
        <taxon>Incirrata</taxon>
        <taxon>Octopodidae</taxon>
        <taxon>Octopus</taxon>
    </lineage>
</organism>
<keyword evidence="1" id="KW-0812">Transmembrane</keyword>
<sequence>MFSCTNFFSFTQHSDKSLSLGGCIYVCMVFLFTVFYIFYPLFSPLSSRCVDKNQDILISKHTH</sequence>
<keyword evidence="1" id="KW-0472">Membrane</keyword>
<evidence type="ECO:0000256" key="1">
    <source>
        <dbReference type="SAM" id="Phobius"/>
    </source>
</evidence>
<evidence type="ECO:0000313" key="2">
    <source>
        <dbReference type="EMBL" id="KOF90022.1"/>
    </source>
</evidence>
<name>A0A0L8HLD3_OCTBM</name>
<protein>
    <submittedName>
        <fullName evidence="2">Uncharacterized protein</fullName>
    </submittedName>
</protein>
<dbReference type="EMBL" id="KQ417871">
    <property type="protein sequence ID" value="KOF90022.1"/>
    <property type="molecule type" value="Genomic_DNA"/>
</dbReference>
<proteinExistence type="predicted"/>
<gene>
    <name evidence="2" type="ORF">OCBIM_22012087mg</name>
</gene>
<feature type="transmembrane region" description="Helical" evidence="1">
    <location>
        <begin position="18"/>
        <end position="39"/>
    </location>
</feature>